<comment type="caution">
    <text evidence="2">The sequence shown here is derived from an EMBL/GenBank/DDBJ whole genome shotgun (WGS) entry which is preliminary data.</text>
</comment>
<accession>A0A5J4X6G6</accession>
<proteinExistence type="predicted"/>
<evidence type="ECO:0000313" key="2">
    <source>
        <dbReference type="EMBL" id="KAA6402768.1"/>
    </source>
</evidence>
<evidence type="ECO:0000313" key="3">
    <source>
        <dbReference type="Proteomes" id="UP000324800"/>
    </source>
</evidence>
<gene>
    <name evidence="2" type="ORF">EZS28_001703</name>
</gene>
<dbReference type="Proteomes" id="UP000324800">
    <property type="component" value="Unassembled WGS sequence"/>
</dbReference>
<organism evidence="2 3">
    <name type="scientific">Streblomastix strix</name>
    <dbReference type="NCBI Taxonomy" id="222440"/>
    <lineage>
        <taxon>Eukaryota</taxon>
        <taxon>Metamonada</taxon>
        <taxon>Preaxostyla</taxon>
        <taxon>Oxymonadida</taxon>
        <taxon>Streblomastigidae</taxon>
        <taxon>Streblomastix</taxon>
    </lineage>
</organism>
<protein>
    <submittedName>
        <fullName evidence="2">Uncharacterized protein</fullName>
    </submittedName>
</protein>
<dbReference type="EMBL" id="SNRW01000188">
    <property type="protein sequence ID" value="KAA6402768.1"/>
    <property type="molecule type" value="Genomic_DNA"/>
</dbReference>
<evidence type="ECO:0000256" key="1">
    <source>
        <dbReference type="SAM" id="MobiDB-lite"/>
    </source>
</evidence>
<dbReference type="AlphaFoldDB" id="A0A5J4X6G6"/>
<feature type="region of interest" description="Disordered" evidence="1">
    <location>
        <begin position="240"/>
        <end position="265"/>
    </location>
</feature>
<name>A0A5J4X6G6_9EUKA</name>
<sequence>MQQRQPFKHEAEAEADIHSIRKARQQRIYGPHNPMDLIQEALETRAIVEGKLDPQAARLAKILEVEQLFQLHQIAAQRIVKLKNAMVCGEASEDSYTGPLFGGYPLFSEYSIPVNKVGDHRKKDYPYRQSRQATPVRDIDLHFNTTQDISPIHQETAKNTQYLRGFDWGLDLVNKYYGKTKHISKQIDYYLQDEGALTFRQRKVYLAKEEKLNNHRPRVIYIKASEMQKQVEAQQKMIKKYERKKKTPKRKASYQQVKKSKISKN</sequence>
<reference evidence="2 3" key="1">
    <citation type="submission" date="2019-03" db="EMBL/GenBank/DDBJ databases">
        <title>Single cell metagenomics reveals metabolic interactions within the superorganism composed of flagellate Streblomastix strix and complex community of Bacteroidetes bacteria on its surface.</title>
        <authorList>
            <person name="Treitli S.C."/>
            <person name="Kolisko M."/>
            <person name="Husnik F."/>
            <person name="Keeling P."/>
            <person name="Hampl V."/>
        </authorList>
    </citation>
    <scope>NUCLEOTIDE SEQUENCE [LARGE SCALE GENOMIC DNA]</scope>
    <source>
        <strain evidence="2">ST1C</strain>
    </source>
</reference>